<gene>
    <name evidence="19" type="primary">COL28A1</name>
</gene>
<evidence type="ECO:0000259" key="18">
    <source>
        <dbReference type="PROSITE" id="PS50279"/>
    </source>
</evidence>
<proteinExistence type="inferred from homology"/>
<keyword evidence="2" id="KW-0964">Secreted</keyword>
<feature type="domain" description="VWFA" evidence="17">
    <location>
        <begin position="49"/>
        <end position="228"/>
    </location>
</feature>
<dbReference type="Proteomes" id="UP000314985">
    <property type="component" value="Chromosome 9"/>
</dbReference>
<dbReference type="Gene3D" id="4.10.410.10">
    <property type="entry name" value="Pancreatic trypsin inhibitor Kunitz domain"/>
    <property type="match status" value="1"/>
</dbReference>
<evidence type="ECO:0000256" key="10">
    <source>
        <dbReference type="ARBA" id="ARBA00023119"/>
    </source>
</evidence>
<keyword evidence="5 16" id="KW-0732">Signal</keyword>
<evidence type="ECO:0000256" key="14">
    <source>
        <dbReference type="ARBA" id="ARBA00070674"/>
    </source>
</evidence>
<feature type="compositionally biased region" description="Basic and acidic residues" evidence="15">
    <location>
        <begin position="660"/>
        <end position="678"/>
    </location>
</feature>
<dbReference type="InterPro" id="IPR002223">
    <property type="entry name" value="Kunitz_BPTI"/>
</dbReference>
<dbReference type="FunFam" id="3.40.50.410:FF:000003">
    <property type="entry name" value="Collagen type VI alpha 3 chain"/>
    <property type="match status" value="1"/>
</dbReference>
<dbReference type="PRINTS" id="PR00453">
    <property type="entry name" value="VWFADOMAIN"/>
</dbReference>
<evidence type="ECO:0000256" key="3">
    <source>
        <dbReference type="ARBA" id="ARBA00022530"/>
    </source>
</evidence>
<feature type="compositionally biased region" description="Low complexity" evidence="15">
    <location>
        <begin position="533"/>
        <end position="557"/>
    </location>
</feature>
<dbReference type="GO" id="GO:0005604">
    <property type="term" value="C:basement membrane"/>
    <property type="evidence" value="ECO:0007669"/>
    <property type="project" value="UniProtKB-SubCell"/>
</dbReference>
<dbReference type="PROSITE" id="PS50279">
    <property type="entry name" value="BPTI_KUNITZ_2"/>
    <property type="match status" value="1"/>
</dbReference>
<evidence type="ECO:0000256" key="9">
    <source>
        <dbReference type="ARBA" id="ARBA00022900"/>
    </source>
</evidence>
<dbReference type="Pfam" id="PF00092">
    <property type="entry name" value="VWA"/>
    <property type="match status" value="2"/>
</dbReference>
<keyword evidence="10" id="KW-0176">Collagen</keyword>
<dbReference type="FunFam" id="4.10.410.10:FF:000020">
    <property type="entry name" value="Collagen, type VI, alpha 3"/>
    <property type="match status" value="1"/>
</dbReference>
<evidence type="ECO:0000313" key="20">
    <source>
        <dbReference type="Proteomes" id="UP000314985"/>
    </source>
</evidence>
<keyword evidence="8" id="KW-0130">Cell adhesion</keyword>
<dbReference type="Pfam" id="PF01391">
    <property type="entry name" value="Collagen"/>
    <property type="match status" value="2"/>
</dbReference>
<dbReference type="PROSITE" id="PS50234">
    <property type="entry name" value="VWFA"/>
    <property type="match status" value="2"/>
</dbReference>
<feature type="domain" description="BPTI/Kunitz inhibitor" evidence="18">
    <location>
        <begin position="1019"/>
        <end position="1069"/>
    </location>
</feature>
<comment type="function">
    <text evidence="12">May act as a cell-binding protein.</text>
</comment>
<dbReference type="AlphaFoldDB" id="A0A4X1TRU2"/>
<dbReference type="SUPFAM" id="SSF57362">
    <property type="entry name" value="BPTI-like"/>
    <property type="match status" value="1"/>
</dbReference>
<evidence type="ECO:0000256" key="4">
    <source>
        <dbReference type="ARBA" id="ARBA00022690"/>
    </source>
</evidence>
<accession>A0A4X1TRU2</accession>
<dbReference type="CDD" id="cd01450">
    <property type="entry name" value="vWFA_subfamily_ECM"/>
    <property type="match status" value="2"/>
</dbReference>
<dbReference type="Gene3D" id="3.40.50.410">
    <property type="entry name" value="von Willebrand factor, type A domain"/>
    <property type="match status" value="2"/>
</dbReference>
<dbReference type="SMART" id="SM00131">
    <property type="entry name" value="KU"/>
    <property type="match status" value="1"/>
</dbReference>
<evidence type="ECO:0000256" key="2">
    <source>
        <dbReference type="ARBA" id="ARBA00022525"/>
    </source>
</evidence>
<evidence type="ECO:0000256" key="7">
    <source>
        <dbReference type="ARBA" id="ARBA00022869"/>
    </source>
</evidence>
<protein>
    <recommendedName>
        <fullName evidence="14">Collagen alpha-1(XXVIII) chain</fullName>
    </recommendedName>
</protein>
<evidence type="ECO:0000256" key="15">
    <source>
        <dbReference type="SAM" id="MobiDB-lite"/>
    </source>
</evidence>
<dbReference type="SUPFAM" id="SSF53300">
    <property type="entry name" value="vWA-like"/>
    <property type="match status" value="2"/>
</dbReference>
<dbReference type="GO" id="GO:0005581">
    <property type="term" value="C:collagen trimer"/>
    <property type="evidence" value="ECO:0007669"/>
    <property type="project" value="UniProtKB-KW"/>
</dbReference>
<feature type="compositionally biased region" description="Low complexity" evidence="15">
    <location>
        <begin position="971"/>
        <end position="985"/>
    </location>
</feature>
<feature type="compositionally biased region" description="Low complexity" evidence="15">
    <location>
        <begin position="315"/>
        <end position="325"/>
    </location>
</feature>
<feature type="chain" id="PRO_5021254127" description="Collagen alpha-1(XXVIII) chain" evidence="16">
    <location>
        <begin position="25"/>
        <end position="1072"/>
    </location>
</feature>
<comment type="similarity">
    <text evidence="13">Belongs to the VWA-containing collagen family.</text>
</comment>
<evidence type="ECO:0000259" key="17">
    <source>
        <dbReference type="PROSITE" id="PS50234"/>
    </source>
</evidence>
<keyword evidence="11" id="KW-1015">Disulfide bond</keyword>
<feature type="region of interest" description="Disordered" evidence="15">
    <location>
        <begin position="250"/>
        <end position="693"/>
    </location>
</feature>
<dbReference type="InterPro" id="IPR036465">
    <property type="entry name" value="vWFA_dom_sf"/>
</dbReference>
<feature type="domain" description="VWFA" evidence="17">
    <location>
        <begin position="726"/>
        <end position="906"/>
    </location>
</feature>
<keyword evidence="9" id="KW-0722">Serine protease inhibitor</keyword>
<keyword evidence="4" id="KW-0646">Protease inhibitor</keyword>
<organism evidence="19 20">
    <name type="scientific">Sus scrofa</name>
    <name type="common">Pig</name>
    <dbReference type="NCBI Taxonomy" id="9823"/>
    <lineage>
        <taxon>Eukaryota</taxon>
        <taxon>Metazoa</taxon>
        <taxon>Chordata</taxon>
        <taxon>Craniata</taxon>
        <taxon>Vertebrata</taxon>
        <taxon>Euteleostomi</taxon>
        <taxon>Mammalia</taxon>
        <taxon>Eutheria</taxon>
        <taxon>Laurasiatheria</taxon>
        <taxon>Artiodactyla</taxon>
        <taxon>Suina</taxon>
        <taxon>Suidae</taxon>
        <taxon>Sus</taxon>
    </lineage>
</organism>
<feature type="signal peptide" evidence="16">
    <location>
        <begin position="1"/>
        <end position="24"/>
    </location>
</feature>
<dbReference type="InterPro" id="IPR036880">
    <property type="entry name" value="Kunitz_BPTI_sf"/>
</dbReference>
<feature type="compositionally biased region" description="Pro residues" evidence="15">
    <location>
        <begin position="269"/>
        <end position="281"/>
    </location>
</feature>
<keyword evidence="6" id="KW-0677">Repeat</keyword>
<dbReference type="GO" id="GO:0007155">
    <property type="term" value="P:cell adhesion"/>
    <property type="evidence" value="ECO:0007669"/>
    <property type="project" value="UniProtKB-KW"/>
</dbReference>
<comment type="subcellular location">
    <subcellularLocation>
        <location evidence="1">Secreted</location>
        <location evidence="1">Extracellular space</location>
        <location evidence="1">Extracellular matrix</location>
        <location evidence="1">Basement membrane</location>
    </subcellularLocation>
</comment>
<dbReference type="InterPro" id="IPR008160">
    <property type="entry name" value="Collagen"/>
</dbReference>
<evidence type="ECO:0000313" key="19">
    <source>
        <dbReference type="Ensembl" id="ENSSSCP00070018037.1"/>
    </source>
</evidence>
<evidence type="ECO:0000256" key="16">
    <source>
        <dbReference type="SAM" id="SignalP"/>
    </source>
</evidence>
<keyword evidence="7" id="KW-0084">Basement membrane</keyword>
<feature type="region of interest" description="Disordered" evidence="15">
    <location>
        <begin position="954"/>
        <end position="996"/>
    </location>
</feature>
<reference evidence="19" key="2">
    <citation type="submission" date="2025-08" db="UniProtKB">
        <authorList>
            <consortium name="Ensembl"/>
        </authorList>
    </citation>
    <scope>IDENTIFICATION</scope>
</reference>
<dbReference type="PANTHER" id="PTHR24023:SF1112">
    <property type="entry name" value="COL_CUTICLE_N DOMAIN-CONTAINING PROTEIN-RELATED"/>
    <property type="match status" value="1"/>
</dbReference>
<evidence type="ECO:0000256" key="11">
    <source>
        <dbReference type="ARBA" id="ARBA00023157"/>
    </source>
</evidence>
<keyword evidence="3" id="KW-0272">Extracellular matrix</keyword>
<evidence type="ECO:0000256" key="13">
    <source>
        <dbReference type="ARBA" id="ARBA00061466"/>
    </source>
</evidence>
<evidence type="ECO:0000256" key="5">
    <source>
        <dbReference type="ARBA" id="ARBA00022729"/>
    </source>
</evidence>
<dbReference type="InterPro" id="IPR002035">
    <property type="entry name" value="VWF_A"/>
</dbReference>
<evidence type="ECO:0000256" key="6">
    <source>
        <dbReference type="ARBA" id="ARBA00022737"/>
    </source>
</evidence>
<dbReference type="Pfam" id="PF00014">
    <property type="entry name" value="Kunitz_BPTI"/>
    <property type="match status" value="1"/>
</dbReference>
<dbReference type="FunFam" id="3.40.50.410:FF:000051">
    <property type="entry name" value="Collagen type XXVIII alpha 1 chain"/>
    <property type="match status" value="1"/>
</dbReference>
<dbReference type="GO" id="GO:0004867">
    <property type="term" value="F:serine-type endopeptidase inhibitor activity"/>
    <property type="evidence" value="ECO:0007669"/>
    <property type="project" value="UniProtKB-KW"/>
</dbReference>
<dbReference type="InterPro" id="IPR050149">
    <property type="entry name" value="Collagen_superfamily"/>
</dbReference>
<dbReference type="PANTHER" id="PTHR24023">
    <property type="entry name" value="COLLAGEN ALPHA"/>
    <property type="match status" value="1"/>
</dbReference>
<dbReference type="PROSITE" id="PS00280">
    <property type="entry name" value="BPTI_KUNITZ_1"/>
    <property type="match status" value="1"/>
</dbReference>
<dbReference type="Ensembl" id="ENSSSCT00070021788.1">
    <property type="protein sequence ID" value="ENSSSCP00070018037.1"/>
    <property type="gene ID" value="ENSSSCG00070011159.1"/>
</dbReference>
<dbReference type="InterPro" id="IPR020901">
    <property type="entry name" value="Prtase_inh_Kunz-CS"/>
</dbReference>
<sequence>MWMNKQFVFYLLLLSAFMSKTIYGQRKKGSKSNLLARRNHLQDSTCFIDLIFIVDSSESSKIFLFDKQKDFVDSLSDKLFQLTPVGSLKYDIKLAALQFSSSVQIDPPFSSWKDLHTFKQRVKSMNFIGQGTFSYYAIANATRLLKREGRKDSVKVALLMTDGIDHPKNPDVQSISEDARNAGIIFITIGLSTVVNETKLHLISGNSPGEPILLLNDSTLVDKIQNRLDTLFEKKVKCLLHIIFFPSLQGTHGNPGIKGERGPKGNPGEPGPPGPYGPPGAPGIGQQGIKGERGQEGRTGAPGPIGVGEPGQTGPRGPEGAPGERGLPGEGFPGPKGEKGSEGPVGPQGLQGPSIKGDKGDLGPVGPQGPMGIPGIGSQGEQGIQGPIGPPGPQGPPGQGLPGPKGEVGQIGPTGPRGPVGVGVQGPKGEPGSTGLPGQPGVPGEDGAAGKKGEAGLPGARGPEGPPGKGQPGLKGDEGKKGSKGNQGQRGFPGPEGPKGDPGIMGPFGMPGASIPGPPGPKGDRGGPGMPGLKGEPGIAIRGPKGAQGPQGPVGAPGLKGDGYPGVAGPRGLPGPPGPMGLRGVGDTGAKGEPGVRGLPGPSGPRGIGIQGPKGDTGQKGLPGPPGPPGYGLQGIKGEQGPQGFPGSKGMTGLGLPGQKGEHGERGDVGKKGDKGEIGDPGSQGKQGLQGPKGDQGLTVSIILLFFYLNMPVIGCGRKCKETPLELLFVIDSSESVGLENFQIIKNFVKTLTDGVALDLATARIGIINYSHKVEEVAHLTQFSSKDALKRAVDNMQYLGEGTYTATALHAANRMFEASRPEVKKVALVITDGQTDTRDEKNLTDVVKNASDINVEIFVIGVVKKNDPNFEMFHKEMNLIATDPDSEHVYQFDDFITLQDTLKQKLFKKSCEDFESYLFQVLGSPLLEPRFGLSGEELSESTPEPRKEISEYVSVPGAQNRENEPSEPTWTASLATTPLSETTTTPTPPEDQAEVLETRTPRPTLNFEPEKLVHKDPRCLEPLEPGNCGEYVVRWYYDKQVNSCARFWFSGCNGSGNRFNSEKECREICIQE</sequence>
<dbReference type="SMART" id="SM00327">
    <property type="entry name" value="VWA"/>
    <property type="match status" value="2"/>
</dbReference>
<name>A0A4X1TRU2_PIG</name>
<reference evidence="19 20" key="1">
    <citation type="submission" date="2017-08" db="EMBL/GenBank/DDBJ databases">
        <title>USMARCv1.0.</title>
        <authorList>
            <person name="Hannum G.I."/>
            <person name="Koren S."/>
            <person name="Schroeder S.G."/>
            <person name="Chin S.C."/>
            <person name="Nonneman D.J."/>
            <person name="Becker S.A."/>
            <person name="Rosen B.D."/>
            <person name="Bickhart D.M."/>
            <person name="Putnam N.H."/>
            <person name="Green R.E."/>
            <person name="Tuggle C.K."/>
            <person name="Liu H."/>
            <person name="Rohrer G.A."/>
            <person name="Warr A."/>
            <person name="Hall R."/>
            <person name="Kim K."/>
            <person name="Hume D.A."/>
            <person name="Talbot R."/>
            <person name="Chow W."/>
            <person name="Howe K."/>
            <person name="Schwartz A.S."/>
            <person name="Watson M."/>
            <person name="Archibald A.L."/>
            <person name="Phillippy A.M."/>
            <person name="Smith T.P.L."/>
        </authorList>
    </citation>
    <scope>NUCLEOTIDE SEQUENCE [LARGE SCALE GENOMIC DNA]</scope>
</reference>
<evidence type="ECO:0000256" key="12">
    <source>
        <dbReference type="ARBA" id="ARBA00058139"/>
    </source>
</evidence>
<evidence type="ECO:0000256" key="8">
    <source>
        <dbReference type="ARBA" id="ARBA00022889"/>
    </source>
</evidence>
<evidence type="ECO:0000256" key="1">
    <source>
        <dbReference type="ARBA" id="ARBA00004302"/>
    </source>
</evidence>